<dbReference type="RefSeq" id="WP_086614872.1">
    <property type="nucleotide sequence ID" value="NZ_MTPX02000009.1"/>
</dbReference>
<dbReference type="EMBL" id="MTPX02000009">
    <property type="protein sequence ID" value="PHP53622.1"/>
    <property type="molecule type" value="Genomic_DNA"/>
</dbReference>
<reference evidence="3 4" key="1">
    <citation type="submission" date="2017-10" db="EMBL/GenBank/DDBJ databases">
        <title>Draft genome sequence of cellulolytic Actinomyces sp CtC72 isolated from cattle rumen fluid.</title>
        <authorList>
            <person name="Joshi A.J."/>
            <person name="Vasudevan G."/>
            <person name="Lanjekar V.B."/>
            <person name="Hivarkar S."/>
            <person name="Engineer A."/>
            <person name="Pore S.D."/>
            <person name="Dhakephalkar P.K."/>
            <person name="Dagar S."/>
        </authorList>
    </citation>
    <scope>NUCLEOTIDE SEQUENCE [LARGE SCALE GENOMIC DNA]</scope>
    <source>
        <strain evidence="4">CtC72</strain>
    </source>
</reference>
<proteinExistence type="inferred from homology"/>
<dbReference type="Proteomes" id="UP000194577">
    <property type="component" value="Unassembled WGS sequence"/>
</dbReference>
<evidence type="ECO:0000313" key="4">
    <source>
        <dbReference type="Proteomes" id="UP000194577"/>
    </source>
</evidence>
<evidence type="ECO:0000256" key="1">
    <source>
        <dbReference type="ARBA" id="ARBA00009199"/>
    </source>
</evidence>
<dbReference type="PANTHER" id="PTHR11895:SF7">
    <property type="entry name" value="GLUTAMYL-TRNA(GLN) AMIDOTRANSFERASE SUBUNIT A, MITOCHONDRIAL"/>
    <property type="match status" value="1"/>
</dbReference>
<keyword evidence="4" id="KW-1185">Reference proteome</keyword>
<protein>
    <recommendedName>
        <fullName evidence="2">Amidase domain-containing protein</fullName>
    </recommendedName>
</protein>
<comment type="similarity">
    <text evidence="1">Belongs to the amidase family.</text>
</comment>
<dbReference type="InterPro" id="IPR036928">
    <property type="entry name" value="AS_sf"/>
</dbReference>
<dbReference type="InterPro" id="IPR000120">
    <property type="entry name" value="Amidase"/>
</dbReference>
<evidence type="ECO:0000259" key="2">
    <source>
        <dbReference type="Pfam" id="PF01425"/>
    </source>
</evidence>
<dbReference type="SUPFAM" id="SSF75304">
    <property type="entry name" value="Amidase signature (AS) enzymes"/>
    <property type="match status" value="1"/>
</dbReference>
<dbReference type="PANTHER" id="PTHR11895">
    <property type="entry name" value="TRANSAMIDASE"/>
    <property type="match status" value="1"/>
</dbReference>
<evidence type="ECO:0000313" key="3">
    <source>
        <dbReference type="EMBL" id="PHP53622.1"/>
    </source>
</evidence>
<dbReference type="Gene3D" id="3.90.1300.10">
    <property type="entry name" value="Amidase signature (AS) domain"/>
    <property type="match status" value="1"/>
</dbReference>
<comment type="caution">
    <text evidence="3">The sequence shown here is derived from an EMBL/GenBank/DDBJ whole genome shotgun (WGS) entry which is preliminary data.</text>
</comment>
<gene>
    <name evidence="3" type="ORF">BW737_001195</name>
</gene>
<dbReference type="Pfam" id="PF01425">
    <property type="entry name" value="Amidase"/>
    <property type="match status" value="1"/>
</dbReference>
<organism evidence="3 4">
    <name type="scientific">Actinomyces ruminis</name>
    <dbReference type="NCBI Taxonomy" id="1937003"/>
    <lineage>
        <taxon>Bacteria</taxon>
        <taxon>Bacillati</taxon>
        <taxon>Actinomycetota</taxon>
        <taxon>Actinomycetes</taxon>
        <taxon>Actinomycetales</taxon>
        <taxon>Actinomycetaceae</taxon>
        <taxon>Actinomyces</taxon>
    </lineage>
</organism>
<feature type="domain" description="Amidase" evidence="2">
    <location>
        <begin position="33"/>
        <end position="129"/>
    </location>
</feature>
<sequence length="138" mass="14819">MHAEAQQVEHPERLEPRTRTSVRLGSLIPRPAVHAAQRQAERIRVDVEAAFGRADLLMLPTLLDLPGGAHDLRGRSWVAAMLASTPTVSNTAIFNVSRHPALSVPAGVSRGLPIGAQLVARTGRDDLLLAVAAQLHTH</sequence>
<accession>A0ABX4MDR0</accession>
<name>A0ABX4MDR0_9ACTO</name>
<dbReference type="InterPro" id="IPR023631">
    <property type="entry name" value="Amidase_dom"/>
</dbReference>